<dbReference type="Pfam" id="PF08666">
    <property type="entry name" value="SAF"/>
    <property type="match status" value="1"/>
</dbReference>
<dbReference type="InterPro" id="IPR013785">
    <property type="entry name" value="Aldolase_TIM"/>
</dbReference>
<feature type="domain" description="PseI/NeuA/B-like" evidence="1">
    <location>
        <begin position="37"/>
        <end position="279"/>
    </location>
</feature>
<proteinExistence type="predicted"/>
<gene>
    <name evidence="3" type="ORF">EDC61_11736</name>
</gene>
<dbReference type="RefSeq" id="WP_126464012.1">
    <property type="nucleotide sequence ID" value="NZ_AP018721.1"/>
</dbReference>
<reference evidence="3 4" key="1">
    <citation type="submission" date="2019-03" db="EMBL/GenBank/DDBJ databases">
        <title>Genomic Encyclopedia of Type Strains, Phase IV (KMG-IV): sequencing the most valuable type-strain genomes for metagenomic binning, comparative biology and taxonomic classification.</title>
        <authorList>
            <person name="Goeker M."/>
        </authorList>
    </citation>
    <scope>NUCLEOTIDE SEQUENCE [LARGE SCALE GENOMIC DNA]</scope>
    <source>
        <strain evidence="3 4">DSM 103923</strain>
    </source>
</reference>
<protein>
    <submittedName>
        <fullName evidence="3">Pseudaminic acid synthase/N,N'-diacetyllegionaminate synthase</fullName>
    </submittedName>
</protein>
<dbReference type="PANTHER" id="PTHR42966">
    <property type="entry name" value="N-ACETYLNEURAMINATE SYNTHASE"/>
    <property type="match status" value="1"/>
</dbReference>
<dbReference type="AlphaFoldDB" id="A0A4R3JSK9"/>
<dbReference type="SUPFAM" id="SSF51269">
    <property type="entry name" value="AFP III-like domain"/>
    <property type="match status" value="1"/>
</dbReference>
<name>A0A4R3JSK9_9PROT</name>
<comment type="caution">
    <text evidence="3">The sequence shown here is derived from an EMBL/GenBank/DDBJ whole genome shotgun (WGS) entry which is preliminary data.</text>
</comment>
<keyword evidence="4" id="KW-1185">Reference proteome</keyword>
<dbReference type="Gene3D" id="3.20.20.70">
    <property type="entry name" value="Aldolase class I"/>
    <property type="match status" value="1"/>
</dbReference>
<dbReference type="InterPro" id="IPR013132">
    <property type="entry name" value="PseI/NeuA/B-like_N"/>
</dbReference>
<dbReference type="InterPro" id="IPR013974">
    <property type="entry name" value="SAF"/>
</dbReference>
<evidence type="ECO:0000313" key="4">
    <source>
        <dbReference type="Proteomes" id="UP000295135"/>
    </source>
</evidence>
<dbReference type="GO" id="GO:0016051">
    <property type="term" value="P:carbohydrate biosynthetic process"/>
    <property type="evidence" value="ECO:0007669"/>
    <property type="project" value="InterPro"/>
</dbReference>
<sequence>MYRIGNRNVGDGAPCYITFEAGPTHQGLESAKRLATLAAEAGADGIKFQIFDPDRLIADKDLSYSYEVLLDKLTGKTEMVTEPLRDIFIRRAMTDAEWAELRAHCGKLGIGFIATIGDEVGLALARQLNCHSLKIASADINHTPFLRLAARTGISLQLDTGSASFGEIEAAVDLIRSEGNDQVMIHNCPTGYPARLESINLRMLPSLKQLFACPVAFSDHTPGWEMDVAAVALGANLVEKTITEDRTIRSVEHIMSLEPDEMRRFVETIRSVETALGQTRRILSDTEKRNRIRVRRSVYLVEPVKAGQRLADARVQFLRPGFGLAPDQYEAMLEYRFRVDLPAGMRLEAGHLVESGEGNV</sequence>
<dbReference type="InterPro" id="IPR036732">
    <property type="entry name" value="AFP_Neu5c_C_sf"/>
</dbReference>
<evidence type="ECO:0000313" key="3">
    <source>
        <dbReference type="EMBL" id="TCS70131.1"/>
    </source>
</evidence>
<feature type="domain" description="SAF" evidence="2">
    <location>
        <begin position="295"/>
        <end position="345"/>
    </location>
</feature>
<dbReference type="PANTHER" id="PTHR42966:SF1">
    <property type="entry name" value="SIALIC ACID SYNTHASE"/>
    <property type="match status" value="1"/>
</dbReference>
<dbReference type="SUPFAM" id="SSF51569">
    <property type="entry name" value="Aldolase"/>
    <property type="match status" value="1"/>
</dbReference>
<dbReference type="InterPro" id="IPR051690">
    <property type="entry name" value="PseI-like"/>
</dbReference>
<evidence type="ECO:0000259" key="1">
    <source>
        <dbReference type="Pfam" id="PF03102"/>
    </source>
</evidence>
<dbReference type="GO" id="GO:0047444">
    <property type="term" value="F:N-acylneuraminate-9-phosphate synthase activity"/>
    <property type="evidence" value="ECO:0007669"/>
    <property type="project" value="TreeGrafter"/>
</dbReference>
<dbReference type="Gene3D" id="3.90.1210.10">
    <property type="entry name" value="Antifreeze-like/N-acetylneuraminic acid synthase C-terminal domain"/>
    <property type="match status" value="1"/>
</dbReference>
<accession>A0A4R3JSK9</accession>
<dbReference type="Pfam" id="PF03102">
    <property type="entry name" value="NeuB"/>
    <property type="match status" value="1"/>
</dbReference>
<evidence type="ECO:0000259" key="2">
    <source>
        <dbReference type="Pfam" id="PF08666"/>
    </source>
</evidence>
<dbReference type="EMBL" id="SLZY01000017">
    <property type="protein sequence ID" value="TCS70131.1"/>
    <property type="molecule type" value="Genomic_DNA"/>
</dbReference>
<dbReference type="InterPro" id="IPR057736">
    <property type="entry name" value="SAF_PseI/NeuA/NeuB"/>
</dbReference>
<dbReference type="Proteomes" id="UP000295135">
    <property type="component" value="Unassembled WGS sequence"/>
</dbReference>
<dbReference type="OrthoDB" id="9781701at2"/>
<organism evidence="3 4">
    <name type="scientific">Sulfuritortus calidifontis</name>
    <dbReference type="NCBI Taxonomy" id="1914471"/>
    <lineage>
        <taxon>Bacteria</taxon>
        <taxon>Pseudomonadati</taxon>
        <taxon>Pseudomonadota</taxon>
        <taxon>Betaproteobacteria</taxon>
        <taxon>Nitrosomonadales</taxon>
        <taxon>Thiobacillaceae</taxon>
        <taxon>Sulfuritortus</taxon>
    </lineage>
</organism>
<dbReference type="CDD" id="cd11615">
    <property type="entry name" value="SAF_NeuB_like"/>
    <property type="match status" value="1"/>
</dbReference>